<protein>
    <recommendedName>
        <fullName evidence="5">Transcription factor CBF/NF-Y/archaeal histone domain-containing protein</fullName>
    </recommendedName>
</protein>
<dbReference type="GO" id="GO:0046982">
    <property type="term" value="F:protein heterodimerization activity"/>
    <property type="evidence" value="ECO:0007669"/>
    <property type="project" value="InterPro"/>
</dbReference>
<proteinExistence type="inferred from homology"/>
<evidence type="ECO:0000259" key="5">
    <source>
        <dbReference type="Pfam" id="PF00808"/>
    </source>
</evidence>
<dbReference type="Gene3D" id="1.10.20.10">
    <property type="entry name" value="Histone, subunit A"/>
    <property type="match status" value="1"/>
</dbReference>
<evidence type="ECO:0000313" key="6">
    <source>
        <dbReference type="EMBL" id="CAD6271130.1"/>
    </source>
</evidence>
<dbReference type="GO" id="GO:0001228">
    <property type="term" value="F:DNA-binding transcription activator activity, RNA polymerase II-specific"/>
    <property type="evidence" value="ECO:0007669"/>
    <property type="project" value="InterPro"/>
</dbReference>
<accession>A0A811RMC4</accession>
<organism evidence="6 7">
    <name type="scientific">Miscanthus lutarioriparius</name>
    <dbReference type="NCBI Taxonomy" id="422564"/>
    <lineage>
        <taxon>Eukaryota</taxon>
        <taxon>Viridiplantae</taxon>
        <taxon>Streptophyta</taxon>
        <taxon>Embryophyta</taxon>
        <taxon>Tracheophyta</taxon>
        <taxon>Spermatophyta</taxon>
        <taxon>Magnoliopsida</taxon>
        <taxon>Liliopsida</taxon>
        <taxon>Poales</taxon>
        <taxon>Poaceae</taxon>
        <taxon>PACMAD clade</taxon>
        <taxon>Panicoideae</taxon>
        <taxon>Andropogonodae</taxon>
        <taxon>Andropogoneae</taxon>
        <taxon>Saccharinae</taxon>
        <taxon>Miscanthus</taxon>
    </lineage>
</organism>
<dbReference type="InterPro" id="IPR009072">
    <property type="entry name" value="Histone-fold"/>
</dbReference>
<dbReference type="SUPFAM" id="SSF47113">
    <property type="entry name" value="Histone-fold"/>
    <property type="match status" value="1"/>
</dbReference>
<keyword evidence="7" id="KW-1185">Reference proteome</keyword>
<dbReference type="CDD" id="cd22907">
    <property type="entry name" value="HFD_NFYB"/>
    <property type="match status" value="1"/>
</dbReference>
<keyword evidence="3" id="KW-0804">Transcription</keyword>
<evidence type="ECO:0000313" key="7">
    <source>
        <dbReference type="Proteomes" id="UP000604825"/>
    </source>
</evidence>
<dbReference type="GO" id="GO:0016602">
    <property type="term" value="C:CCAAT-binding factor complex"/>
    <property type="evidence" value="ECO:0007669"/>
    <property type="project" value="InterPro"/>
</dbReference>
<comment type="caution">
    <text evidence="6">The sequence shown here is derived from an EMBL/GenBank/DDBJ whole genome shotgun (WGS) entry which is preliminary data.</text>
</comment>
<dbReference type="PANTHER" id="PTHR11064">
    <property type="entry name" value="CCAAT-BINDING TRANSCRIPTION FACTOR-RELATED"/>
    <property type="match status" value="1"/>
</dbReference>
<keyword evidence="2" id="KW-0805">Transcription regulation</keyword>
<dbReference type="Pfam" id="PF00808">
    <property type="entry name" value="CBFD_NFYB_HMF"/>
    <property type="match status" value="1"/>
</dbReference>
<dbReference type="InterPro" id="IPR003958">
    <property type="entry name" value="CBFA_NFYB_domain"/>
</dbReference>
<evidence type="ECO:0000256" key="1">
    <source>
        <dbReference type="ARBA" id="ARBA00009053"/>
    </source>
</evidence>
<evidence type="ECO:0000256" key="4">
    <source>
        <dbReference type="SAM" id="MobiDB-lite"/>
    </source>
</evidence>
<sequence>MSEAEADDGSGSGGRKELDPPFLPINNIRRVMRSAVPENRKIAKDAKESVQEASHKCMEEGRKSINGDDIIWFLGTLGFVEYVEPLMLYLMKYREATLTGQAAIQALDFECLVIVT</sequence>
<gene>
    <name evidence="6" type="ORF">NCGR_LOCUS54417</name>
</gene>
<reference evidence="6" key="1">
    <citation type="submission" date="2020-10" db="EMBL/GenBank/DDBJ databases">
        <authorList>
            <person name="Han B."/>
            <person name="Lu T."/>
            <person name="Zhao Q."/>
            <person name="Huang X."/>
            <person name="Zhao Y."/>
        </authorList>
    </citation>
    <scope>NUCLEOTIDE SEQUENCE</scope>
</reference>
<dbReference type="OrthoDB" id="386949at2759"/>
<dbReference type="PANTHER" id="PTHR11064:SF109">
    <property type="entry name" value="NUCLEAR TRANSCRIPTION FACTOR Y SUBUNIT B-4"/>
    <property type="match status" value="1"/>
</dbReference>
<evidence type="ECO:0000256" key="3">
    <source>
        <dbReference type="ARBA" id="ARBA00023163"/>
    </source>
</evidence>
<comment type="similarity">
    <text evidence="1">Belongs to the NFYB/HAP3 subunit family.</text>
</comment>
<feature type="domain" description="Transcription factor CBF/NF-Y/archaeal histone" evidence="5">
    <location>
        <begin position="22"/>
        <end position="72"/>
    </location>
</feature>
<feature type="region of interest" description="Disordered" evidence="4">
    <location>
        <begin position="1"/>
        <end position="21"/>
    </location>
</feature>
<dbReference type="EMBL" id="CAJGYO010000016">
    <property type="protein sequence ID" value="CAD6271130.1"/>
    <property type="molecule type" value="Genomic_DNA"/>
</dbReference>
<dbReference type="GO" id="GO:0000978">
    <property type="term" value="F:RNA polymerase II cis-regulatory region sequence-specific DNA binding"/>
    <property type="evidence" value="ECO:0007669"/>
    <property type="project" value="TreeGrafter"/>
</dbReference>
<dbReference type="AlphaFoldDB" id="A0A811RMC4"/>
<dbReference type="InterPro" id="IPR027113">
    <property type="entry name" value="Transc_fact_NFYB/HAP3"/>
</dbReference>
<dbReference type="Proteomes" id="UP000604825">
    <property type="component" value="Unassembled WGS sequence"/>
</dbReference>
<name>A0A811RMC4_9POAL</name>
<evidence type="ECO:0000256" key="2">
    <source>
        <dbReference type="ARBA" id="ARBA00023015"/>
    </source>
</evidence>